<accession>A0A6N9Q485</accession>
<proteinExistence type="predicted"/>
<keyword evidence="1" id="KW-0378">Hydrolase</keyword>
<dbReference type="Proteomes" id="UP000448943">
    <property type="component" value="Unassembled WGS sequence"/>
</dbReference>
<reference evidence="1 2" key="1">
    <citation type="submission" date="2019-01" db="EMBL/GenBank/DDBJ databases">
        <title>Chengkuizengella sp. nov., isolated from deep-sea sediment of East Pacific Ocean.</title>
        <authorList>
            <person name="Yang J."/>
            <person name="Lai Q."/>
            <person name="Shao Z."/>
        </authorList>
    </citation>
    <scope>NUCLEOTIDE SEQUENCE [LARGE SCALE GENOMIC DNA]</scope>
    <source>
        <strain evidence="1 2">YPA3-1-1</strain>
    </source>
</reference>
<dbReference type="InterPro" id="IPR000150">
    <property type="entry name" value="Cof"/>
</dbReference>
<protein>
    <submittedName>
        <fullName evidence="1">Cof-type HAD-IIB family hydrolase</fullName>
    </submittedName>
</protein>
<dbReference type="AlphaFoldDB" id="A0A6N9Q485"/>
<dbReference type="PANTHER" id="PTHR10000">
    <property type="entry name" value="PHOSPHOSERINE PHOSPHATASE"/>
    <property type="match status" value="1"/>
</dbReference>
<dbReference type="NCBIfam" id="TIGR00099">
    <property type="entry name" value="Cof-subfamily"/>
    <property type="match status" value="1"/>
</dbReference>
<name>A0A6N9Q485_9BACL</name>
<dbReference type="InterPro" id="IPR023214">
    <property type="entry name" value="HAD_sf"/>
</dbReference>
<dbReference type="PANTHER" id="PTHR10000:SF8">
    <property type="entry name" value="HAD SUPERFAMILY HYDROLASE-LIKE, TYPE 3"/>
    <property type="match status" value="1"/>
</dbReference>
<keyword evidence="2" id="KW-1185">Reference proteome</keyword>
<dbReference type="InterPro" id="IPR036412">
    <property type="entry name" value="HAD-like_sf"/>
</dbReference>
<dbReference type="GO" id="GO:0016791">
    <property type="term" value="F:phosphatase activity"/>
    <property type="evidence" value="ECO:0007669"/>
    <property type="project" value="UniProtKB-ARBA"/>
</dbReference>
<comment type="caution">
    <text evidence="1">The sequence shown here is derived from an EMBL/GenBank/DDBJ whole genome shotgun (WGS) entry which is preliminary data.</text>
</comment>
<gene>
    <name evidence="1" type="ORF">ERL59_11775</name>
</gene>
<dbReference type="SUPFAM" id="SSF56784">
    <property type="entry name" value="HAD-like"/>
    <property type="match status" value="1"/>
</dbReference>
<dbReference type="RefSeq" id="WP_160646449.1">
    <property type="nucleotide sequence ID" value="NZ_SIJB01000027.1"/>
</dbReference>
<dbReference type="Gene3D" id="3.30.1240.10">
    <property type="match status" value="1"/>
</dbReference>
<dbReference type="Pfam" id="PF08282">
    <property type="entry name" value="Hydrolase_3"/>
    <property type="match status" value="1"/>
</dbReference>
<dbReference type="GO" id="GO:0005829">
    <property type="term" value="C:cytosol"/>
    <property type="evidence" value="ECO:0007669"/>
    <property type="project" value="TreeGrafter"/>
</dbReference>
<dbReference type="GO" id="GO:0000287">
    <property type="term" value="F:magnesium ion binding"/>
    <property type="evidence" value="ECO:0007669"/>
    <property type="project" value="TreeGrafter"/>
</dbReference>
<sequence length="284" mass="32661">MDRKYILTDLDGTLLRSNQSISKYSVRVLTEALEIGVTISYATARSYRSSMEILSDIPWKFPLVLYNGALLFDPVQQKLIDGYFLDTIISNEIIRIGEQHNISPFLFFLDANDEEKVFHRSLSRGSDLQFYKSRLGDPRFNQVDRLLFPKDSKTIIVTFIGTYEEMIPIFQIVKETFSDLIQIHFMEDSYITNNYFLEFSHPLANKKRGLELWCEHVDCNKKDVLVFGDNLNDLGMFEEAGLKVAVQNAHVNLKGLANEVIDHHDSDSVAKYIKRFVVQNSGSP</sequence>
<dbReference type="NCBIfam" id="TIGR01484">
    <property type="entry name" value="HAD-SF-IIB"/>
    <property type="match status" value="1"/>
</dbReference>
<dbReference type="EMBL" id="SIJB01000027">
    <property type="protein sequence ID" value="NBI29638.1"/>
    <property type="molecule type" value="Genomic_DNA"/>
</dbReference>
<organism evidence="1 2">
    <name type="scientific">Chengkuizengella marina</name>
    <dbReference type="NCBI Taxonomy" id="2507566"/>
    <lineage>
        <taxon>Bacteria</taxon>
        <taxon>Bacillati</taxon>
        <taxon>Bacillota</taxon>
        <taxon>Bacilli</taxon>
        <taxon>Bacillales</taxon>
        <taxon>Paenibacillaceae</taxon>
        <taxon>Chengkuizengella</taxon>
    </lineage>
</organism>
<evidence type="ECO:0000313" key="1">
    <source>
        <dbReference type="EMBL" id="NBI29638.1"/>
    </source>
</evidence>
<dbReference type="Gene3D" id="3.40.50.1000">
    <property type="entry name" value="HAD superfamily/HAD-like"/>
    <property type="match status" value="1"/>
</dbReference>
<dbReference type="InterPro" id="IPR006379">
    <property type="entry name" value="HAD-SF_hydro_IIB"/>
</dbReference>
<dbReference type="OrthoDB" id="9806027at2"/>
<evidence type="ECO:0000313" key="2">
    <source>
        <dbReference type="Proteomes" id="UP000448943"/>
    </source>
</evidence>